<dbReference type="SUPFAM" id="SSF53850">
    <property type="entry name" value="Periplasmic binding protein-like II"/>
    <property type="match status" value="1"/>
</dbReference>
<dbReference type="AlphaFoldDB" id="A0A5J6QSU0"/>
<proteinExistence type="inferred from homology"/>
<dbReference type="Gene3D" id="3.40.190.10">
    <property type="entry name" value="Periplasmic binding protein-like II"/>
    <property type="match status" value="2"/>
</dbReference>
<gene>
    <name evidence="3" type="ORF">FXN65_20930</name>
</gene>
<evidence type="ECO:0000313" key="4">
    <source>
        <dbReference type="Proteomes" id="UP000327179"/>
    </source>
</evidence>
<dbReference type="EMBL" id="CP043311">
    <property type="protein sequence ID" value="QEY64401.1"/>
    <property type="molecule type" value="Genomic_DNA"/>
</dbReference>
<protein>
    <submittedName>
        <fullName evidence="3">Amino acid ABC transporter substrate-binding protein</fullName>
    </submittedName>
</protein>
<feature type="chain" id="PRO_5023909449" evidence="2">
    <location>
        <begin position="30"/>
        <end position="263"/>
    </location>
</feature>
<keyword evidence="2" id="KW-0732">Signal</keyword>
<name>A0A5J6QSU0_9GAMM</name>
<dbReference type="RefSeq" id="WP_151136000.1">
    <property type="nucleotide sequence ID" value="NZ_CP043311.1"/>
</dbReference>
<dbReference type="PANTHER" id="PTHR35936:SF25">
    <property type="entry name" value="ABC TRANSPORTER SUBSTRATE-BINDING PROTEIN"/>
    <property type="match status" value="1"/>
</dbReference>
<comment type="similarity">
    <text evidence="1">Belongs to the bacterial solute-binding protein 3 family.</text>
</comment>
<dbReference type="KEGG" id="plal:FXN65_20930"/>
<evidence type="ECO:0000256" key="2">
    <source>
        <dbReference type="SAM" id="SignalP"/>
    </source>
</evidence>
<evidence type="ECO:0000256" key="1">
    <source>
        <dbReference type="ARBA" id="ARBA00010333"/>
    </source>
</evidence>
<dbReference type="Proteomes" id="UP000327179">
    <property type="component" value="Chromosome"/>
</dbReference>
<sequence>MGKGRGWLKRRWQLLALLAAPVLFPSARAETLVIAGDIWCPINCQPGSSRPGIFVELAREIFGEAGIDVEYRVVNWARAVHDTRGGRLDALIGAGLQDAPDFIFTPTAPGVSRMCFYVAPGSQWRYRGLESLAGVRLGSINSYSYGQELDTYIRIQRDDPARVQVVSGDQALDMNVEKVVLGRIDATIENAWVMDAYLANSGQRGKLVKAGCRTPDVPIYLAFSPALEASVHHAAVFEAGLKRLRESGRMNALLQRYGLPPLD</sequence>
<keyword evidence="4" id="KW-1185">Reference proteome</keyword>
<reference evidence="3 4" key="1">
    <citation type="submission" date="2019-08" db="EMBL/GenBank/DDBJ databases">
        <title>Whole-genome Sequencing of e-waste polymer degrading bacterium Pseudomonas sp. strain PE08.</title>
        <authorList>
            <person name="Kirdat K."/>
            <person name="Debbarma P."/>
            <person name="Narawade N."/>
            <person name="Suyal D."/>
            <person name="Thorat V."/>
            <person name="Shouche Y."/>
            <person name="Goel R."/>
            <person name="Yadav A."/>
        </authorList>
    </citation>
    <scope>NUCLEOTIDE SEQUENCE [LARGE SCALE GENOMIC DNA]</scope>
    <source>
        <strain evidence="3 4">PE08</strain>
    </source>
</reference>
<dbReference type="PANTHER" id="PTHR35936">
    <property type="entry name" value="MEMBRANE-BOUND LYTIC MUREIN TRANSGLYCOSYLASE F"/>
    <property type="match status" value="1"/>
</dbReference>
<organism evidence="3 4">
    <name type="scientific">Metapseudomonas lalkuanensis</name>
    <dbReference type="NCBI Taxonomy" id="2604832"/>
    <lineage>
        <taxon>Bacteria</taxon>
        <taxon>Pseudomonadati</taxon>
        <taxon>Pseudomonadota</taxon>
        <taxon>Gammaproteobacteria</taxon>
        <taxon>Pseudomonadales</taxon>
        <taxon>Pseudomonadaceae</taxon>
        <taxon>Metapseudomonas</taxon>
    </lineage>
</organism>
<feature type="signal peptide" evidence="2">
    <location>
        <begin position="1"/>
        <end position="29"/>
    </location>
</feature>
<evidence type="ECO:0000313" key="3">
    <source>
        <dbReference type="EMBL" id="QEY64401.1"/>
    </source>
</evidence>
<accession>A0A5J6QSU0</accession>